<keyword evidence="9" id="KW-1185">Reference proteome</keyword>
<feature type="transmembrane region" description="Helical" evidence="7">
    <location>
        <begin position="145"/>
        <end position="162"/>
    </location>
</feature>
<feature type="transmembrane region" description="Helical" evidence="7">
    <location>
        <begin position="228"/>
        <end position="249"/>
    </location>
</feature>
<dbReference type="InterPro" id="IPR018629">
    <property type="entry name" value="XK-rel"/>
</dbReference>
<dbReference type="Pfam" id="PF09815">
    <property type="entry name" value="XK-related"/>
    <property type="match status" value="1"/>
</dbReference>
<evidence type="ECO:0000256" key="6">
    <source>
        <dbReference type="ARBA" id="ARBA00023136"/>
    </source>
</evidence>
<evidence type="ECO:0000256" key="2">
    <source>
        <dbReference type="ARBA" id="ARBA00008789"/>
    </source>
</evidence>
<name>A0A0P5CYV9_9CRUS</name>
<protein>
    <recommendedName>
        <fullName evidence="7">XK-related protein</fullName>
    </recommendedName>
</protein>
<dbReference type="GO" id="GO:0005886">
    <property type="term" value="C:plasma membrane"/>
    <property type="evidence" value="ECO:0007669"/>
    <property type="project" value="UniProtKB-SubCell"/>
</dbReference>
<organism evidence="8 9">
    <name type="scientific">Daphnia magna</name>
    <dbReference type="NCBI Taxonomy" id="35525"/>
    <lineage>
        <taxon>Eukaryota</taxon>
        <taxon>Metazoa</taxon>
        <taxon>Ecdysozoa</taxon>
        <taxon>Arthropoda</taxon>
        <taxon>Crustacea</taxon>
        <taxon>Branchiopoda</taxon>
        <taxon>Diplostraca</taxon>
        <taxon>Cladocera</taxon>
        <taxon>Anomopoda</taxon>
        <taxon>Daphniidae</taxon>
        <taxon>Daphnia</taxon>
    </lineage>
</organism>
<evidence type="ECO:0000256" key="1">
    <source>
        <dbReference type="ARBA" id="ARBA00004651"/>
    </source>
</evidence>
<dbReference type="InterPro" id="IPR050895">
    <property type="entry name" value="XK-related_scramblase"/>
</dbReference>
<keyword evidence="3" id="KW-1003">Cell membrane</keyword>
<keyword evidence="4 7" id="KW-0812">Transmembrane</keyword>
<evidence type="ECO:0000313" key="8">
    <source>
        <dbReference type="EMBL" id="KZS15921.1"/>
    </source>
</evidence>
<feature type="transmembrane region" description="Helical" evidence="7">
    <location>
        <begin position="503"/>
        <end position="523"/>
    </location>
</feature>
<feature type="transmembrane region" description="Helical" evidence="7">
    <location>
        <begin position="335"/>
        <end position="357"/>
    </location>
</feature>
<gene>
    <name evidence="8" type="ORF">APZ42_018321</name>
</gene>
<reference evidence="8 9" key="1">
    <citation type="submission" date="2016-03" db="EMBL/GenBank/DDBJ databases">
        <title>EvidentialGene: Evidence-directed Construction of Genes on Genomes.</title>
        <authorList>
            <person name="Gilbert D.G."/>
            <person name="Choi J.-H."/>
            <person name="Mockaitis K."/>
            <person name="Colbourne J."/>
            <person name="Pfrender M."/>
        </authorList>
    </citation>
    <scope>NUCLEOTIDE SEQUENCE [LARGE SCALE GENOMIC DNA]</scope>
    <source>
        <strain evidence="8 9">Xinb3</strain>
        <tissue evidence="8">Complete organism</tissue>
    </source>
</reference>
<feature type="transmembrane region" description="Helical" evidence="7">
    <location>
        <begin position="445"/>
        <end position="465"/>
    </location>
</feature>
<comment type="caution">
    <text evidence="8">The sequence shown here is derived from an EMBL/GenBank/DDBJ whole genome shotgun (WGS) entry which is preliminary data.</text>
</comment>
<proteinExistence type="inferred from homology"/>
<comment type="subcellular location">
    <subcellularLocation>
        <location evidence="1">Cell membrane</location>
        <topology evidence="1">Multi-pass membrane protein</topology>
    </subcellularLocation>
    <subcellularLocation>
        <location evidence="7">Membrane</location>
        <topology evidence="7">Multi-pass membrane protein</topology>
    </subcellularLocation>
</comment>
<evidence type="ECO:0000256" key="3">
    <source>
        <dbReference type="ARBA" id="ARBA00022475"/>
    </source>
</evidence>
<evidence type="ECO:0000313" key="9">
    <source>
        <dbReference type="Proteomes" id="UP000076858"/>
    </source>
</evidence>
<dbReference type="GO" id="GO:0070782">
    <property type="term" value="P:phosphatidylserine exposure on apoptotic cell surface"/>
    <property type="evidence" value="ECO:0007669"/>
    <property type="project" value="TreeGrafter"/>
</dbReference>
<dbReference type="PANTHER" id="PTHR16024:SF10">
    <property type="entry name" value="XK-RELATED PROTEIN"/>
    <property type="match status" value="1"/>
</dbReference>
<feature type="transmembrane region" description="Helical" evidence="7">
    <location>
        <begin position="182"/>
        <end position="207"/>
    </location>
</feature>
<evidence type="ECO:0000256" key="5">
    <source>
        <dbReference type="ARBA" id="ARBA00022989"/>
    </source>
</evidence>
<feature type="transmembrane region" description="Helical" evidence="7">
    <location>
        <begin position="472"/>
        <end position="491"/>
    </location>
</feature>
<sequence>MGDKNNAGPPVIHFSSSVDTEHAGTLSTTSCNIYPALPLENPILLPGCNGISAGSPMTPSAPRRMGHFSALPRVNLPNIRVPEMMDISSYIPTIKPPAFLKDVYSFPIQVGDHVNREVRSIGNNINKIIDRGDVFLQKPPPLPEFTNWSIFGALFSIFGSFFDHGSDIAAAYVLWDEPDSIWWFSLTVTLIVVPTIFVNAFSLYWYCNEDYQASRRMFSNSSRPGFSKCWWVFRIIVHILLLGPIFRYIDLLYYGVKSRKSRLQRINVQGPYCPWPKQQAEMKKQVEYYNLLLHEERDIAILELMHSFMQDAPQLILQLYILAKRPPQSTTGNDYIITVLVQSVSSLSSLMALAWSLTSYQRTLRYAVPDKPQMSVGGSASTFLWHTFQVASRVLALALFANAFKQEVFIALGGHWALMIVWILAQRTNFCGTNDGKRKHCEEFFYNVVVGWMFTFVMINVKAAATRVKYSVYYLLMAAENTTMIVLWFMQPESDNHWYHLPALIGTCVSFVLGLFFMFLYYTRYHPDGKMPKKNESAKLF</sequence>
<comment type="similarity">
    <text evidence="2 7">Belongs to the XK family.</text>
</comment>
<accession>A0A0P5CYV9</accession>
<dbReference type="GO" id="GO:1902742">
    <property type="term" value="P:apoptotic process involved in development"/>
    <property type="evidence" value="ECO:0007669"/>
    <property type="project" value="TreeGrafter"/>
</dbReference>
<dbReference type="GO" id="GO:0043652">
    <property type="term" value="P:engulfment of apoptotic cell"/>
    <property type="evidence" value="ECO:0007669"/>
    <property type="project" value="TreeGrafter"/>
</dbReference>
<evidence type="ECO:0000256" key="4">
    <source>
        <dbReference type="ARBA" id="ARBA00022692"/>
    </source>
</evidence>
<evidence type="ECO:0000256" key="7">
    <source>
        <dbReference type="RuleBase" id="RU910716"/>
    </source>
</evidence>
<dbReference type="Proteomes" id="UP000076858">
    <property type="component" value="Unassembled WGS sequence"/>
</dbReference>
<feature type="transmembrane region" description="Helical" evidence="7">
    <location>
        <begin position="408"/>
        <end position="425"/>
    </location>
</feature>
<dbReference type="PANTHER" id="PTHR16024">
    <property type="entry name" value="XK-RELATED PROTEIN"/>
    <property type="match status" value="1"/>
</dbReference>
<keyword evidence="5 7" id="KW-1133">Transmembrane helix</keyword>
<dbReference type="AlphaFoldDB" id="A0A0P5CYV9"/>
<dbReference type="EMBL" id="LRGB01000781">
    <property type="protein sequence ID" value="KZS15921.1"/>
    <property type="molecule type" value="Genomic_DNA"/>
</dbReference>
<keyword evidence="6 7" id="KW-0472">Membrane</keyword>
<dbReference type="OrthoDB" id="6136301at2759"/>